<name>A0A7V2B110_RHOMR</name>
<evidence type="ECO:0000259" key="1">
    <source>
        <dbReference type="SMART" id="SM00849"/>
    </source>
</evidence>
<proteinExistence type="predicted"/>
<dbReference type="AlphaFoldDB" id="A0A7V2B110"/>
<comment type="caution">
    <text evidence="2">The sequence shown here is derived from an EMBL/GenBank/DDBJ whole genome shotgun (WGS) entry which is preliminary data.</text>
</comment>
<evidence type="ECO:0000313" key="2">
    <source>
        <dbReference type="EMBL" id="HER96330.1"/>
    </source>
</evidence>
<organism evidence="2">
    <name type="scientific">Rhodothermus marinus</name>
    <name type="common">Rhodothermus obamensis</name>
    <dbReference type="NCBI Taxonomy" id="29549"/>
    <lineage>
        <taxon>Bacteria</taxon>
        <taxon>Pseudomonadati</taxon>
        <taxon>Rhodothermota</taxon>
        <taxon>Rhodothermia</taxon>
        <taxon>Rhodothermales</taxon>
        <taxon>Rhodothermaceae</taxon>
        <taxon>Rhodothermus</taxon>
    </lineage>
</organism>
<dbReference type="Gene3D" id="3.60.15.10">
    <property type="entry name" value="Ribonuclease Z/Hydroxyacylglutathione hydrolase-like"/>
    <property type="match status" value="1"/>
</dbReference>
<dbReference type="InterPro" id="IPR036866">
    <property type="entry name" value="RibonucZ/Hydroxyglut_hydro"/>
</dbReference>
<dbReference type="EMBL" id="DSGB01000005">
    <property type="protein sequence ID" value="HER96330.1"/>
    <property type="molecule type" value="Genomic_DNA"/>
</dbReference>
<dbReference type="PANTHER" id="PTHR46018">
    <property type="entry name" value="ZINC PHOSPHODIESTERASE ELAC PROTEIN 1"/>
    <property type="match status" value="1"/>
</dbReference>
<protein>
    <submittedName>
        <fullName evidence="2">MBL fold metallo-hydrolase</fullName>
    </submittedName>
</protein>
<reference evidence="2" key="1">
    <citation type="journal article" date="2020" name="mSystems">
        <title>Genome- and Community-Level Interaction Insights into Carbon Utilization and Element Cycling Functions of Hydrothermarchaeota in Hydrothermal Sediment.</title>
        <authorList>
            <person name="Zhou Z."/>
            <person name="Liu Y."/>
            <person name="Xu W."/>
            <person name="Pan J."/>
            <person name="Luo Z.H."/>
            <person name="Li M."/>
        </authorList>
    </citation>
    <scope>NUCLEOTIDE SEQUENCE [LARGE SCALE GENOMIC DNA]</scope>
    <source>
        <strain evidence="2">SpSt-143</strain>
    </source>
</reference>
<keyword evidence="2" id="KW-0378">Hydrolase</keyword>
<dbReference type="PANTHER" id="PTHR46018:SF2">
    <property type="entry name" value="ZINC PHOSPHODIESTERASE ELAC PROTEIN 1"/>
    <property type="match status" value="1"/>
</dbReference>
<sequence>MPTLYLLGTGAAVSDPHRTTTMLALADEASLIVIDCGGDVIQRMLAAGLDPVRLTALILTHEHPDHNSGFPLFMERIWLLGRRTPIAIYGILPAIDQARRCFDTYNTSGWQGLPARDWHEVDYKAGALVFEDDRWRVRAWPVVHPVPTVGLRFEHRPTGKVIAYSCDTEPTDAVVELGRGADILVHEATGKGPGHTSPEDAAYLAAQAGARRLLLVHLPPGLTDADLESARQHLAATELGEELGRYEV</sequence>
<dbReference type="Pfam" id="PF12706">
    <property type="entry name" value="Lactamase_B_2"/>
    <property type="match status" value="1"/>
</dbReference>
<feature type="domain" description="Metallo-beta-lactamase" evidence="1">
    <location>
        <begin position="19"/>
        <end position="195"/>
    </location>
</feature>
<gene>
    <name evidence="2" type="ORF">ENO59_07415</name>
</gene>
<dbReference type="InterPro" id="IPR001279">
    <property type="entry name" value="Metallo-B-lactamas"/>
</dbReference>
<dbReference type="SUPFAM" id="SSF56281">
    <property type="entry name" value="Metallo-hydrolase/oxidoreductase"/>
    <property type="match status" value="1"/>
</dbReference>
<dbReference type="CDD" id="cd07740">
    <property type="entry name" value="metallo-hydrolase-like_MBL-fold"/>
    <property type="match status" value="1"/>
</dbReference>
<dbReference type="GO" id="GO:0042781">
    <property type="term" value="F:3'-tRNA processing endoribonuclease activity"/>
    <property type="evidence" value="ECO:0007669"/>
    <property type="project" value="TreeGrafter"/>
</dbReference>
<accession>A0A7V2B110</accession>
<dbReference type="SMART" id="SM00849">
    <property type="entry name" value="Lactamase_B"/>
    <property type="match status" value="1"/>
</dbReference>